<feature type="domain" description="ABC3 transporter permease C-terminal" evidence="8">
    <location>
        <begin position="555"/>
        <end position="667"/>
    </location>
</feature>
<dbReference type="InterPro" id="IPR003838">
    <property type="entry name" value="ABC3_permease_C"/>
</dbReference>
<dbReference type="RefSeq" id="WP_349134515.1">
    <property type="nucleotide sequence ID" value="NZ_JBBMFF010000063.1"/>
</dbReference>
<dbReference type="PANTHER" id="PTHR30287">
    <property type="entry name" value="MEMBRANE COMPONENT OF PREDICTED ABC SUPERFAMILY METABOLITE UPTAKE TRANSPORTER"/>
    <property type="match status" value="1"/>
</dbReference>
<evidence type="ECO:0000256" key="6">
    <source>
        <dbReference type="SAM" id="Coils"/>
    </source>
</evidence>
<dbReference type="Proteomes" id="UP001491552">
    <property type="component" value="Unassembled WGS sequence"/>
</dbReference>
<keyword evidence="6" id="KW-0175">Coiled coil</keyword>
<keyword evidence="4 7" id="KW-1133">Transmembrane helix</keyword>
<keyword evidence="2" id="KW-1003">Cell membrane</keyword>
<evidence type="ECO:0000313" key="9">
    <source>
        <dbReference type="EMBL" id="MEQ2509805.1"/>
    </source>
</evidence>
<comment type="caution">
    <text evidence="9">The sequence shown here is derived from an EMBL/GenBank/DDBJ whole genome shotgun (WGS) entry which is preliminary data.</text>
</comment>
<dbReference type="EMBL" id="JBBMFF010000063">
    <property type="protein sequence ID" value="MEQ2509805.1"/>
    <property type="molecule type" value="Genomic_DNA"/>
</dbReference>
<dbReference type="Pfam" id="PF02687">
    <property type="entry name" value="FtsX"/>
    <property type="match status" value="2"/>
</dbReference>
<feature type="transmembrane region" description="Helical" evidence="7">
    <location>
        <begin position="21"/>
        <end position="39"/>
    </location>
</feature>
<evidence type="ECO:0000256" key="1">
    <source>
        <dbReference type="ARBA" id="ARBA00004651"/>
    </source>
</evidence>
<sequence>MVTGSAWRKNNRRELRHSLGRFLAIVAIVALGVGFFAGLKVAQPAMLRTGSQYVQKTELFDYRLVSTLGLTQEDADYFAGLDGVRAAEGARSVDLTAEFEDEGMTLKALTLSDTVNRPSLTAGRMPERADECLADADRFTEADLGKTLTVQAASVNDAFTQTAFTIVGLAETPLYLGAERGTTSLGGGTLNGFVLLQPEAFAMDYFTEIYLLLDGTQGTDLYSDAYDAAVDAVRPALTAALKERAQKRYDDIIDEARDALSKAQKEYDDGLAEYQERRAQTEQELADARTQLDDGAQQLEYNRARLTQAESQLAGGEKELEAGQKEYDEGLAAFTQAKQDALDQLDAAQAQIDAAQKQLDDSGILVQYEALQITRRQLTERLALQEPGSAEALLTQGLIEATDLLLRQFEQSEAYQGYLQLQQAQAELDAKRSEAMQTLNEKQAELDAAKQKLEDGKKQLESSRSEIAAGWAAVNAAQAELEQGEADYAAGKAEAEKQFADAEAKLKDGRQQLEDAQVEVDKLEHPKSYVLDRSTNTGYVSFENDSSIVAGVAKVFPLFFFAVAALVCITTMTRMIDEQRTQIGTLKALGYSDGTIAWKYMSYSGGAALLGCALGFALGTWIFPLFIWMGYSMLYDFAPIVYVFDGWLLIISVLAALACSAGVTWLSCHAELRENPANLMRPKTPKAGKRILLEYIPFVWNRLSFLHKVSIRNIVRYKKRLFMMLLGVGGCTALIVAGLGLRDSISTVVDDQFRGVTHYQIAVTFVSPMDEAQQRAFREKYADEMTQCIFVHAAAYEARTSSGINKVNVIATDDPAITQAIDLHENGRTVAWPQQGVLLDAALARDTGVSVGETLPVSVDDTTSVDLPVAGTFENYVYHYAYMTAETYRDLFGADCEYSTAYILTDGDAYALGAALASNSRVASVTVSEALQDIVDNTMKSLDYIVGLVVVCACALALVVLFNLCNISITERVREIATVKVLGFYHRETLNYVFREILLLTFCGALVGLPAGWALHRFIMQNIRISLVSFHIHVTPLSYALAFAATLLLAVAVCLCLIRKIDRISMAESLKSIE</sequence>
<feature type="coiled-coil region" evidence="6">
    <location>
        <begin position="421"/>
        <end position="519"/>
    </location>
</feature>
<evidence type="ECO:0000256" key="5">
    <source>
        <dbReference type="ARBA" id="ARBA00023136"/>
    </source>
</evidence>
<evidence type="ECO:0000256" key="2">
    <source>
        <dbReference type="ARBA" id="ARBA00022475"/>
    </source>
</evidence>
<feature type="transmembrane region" description="Helical" evidence="7">
    <location>
        <begin position="721"/>
        <end position="741"/>
    </location>
</feature>
<evidence type="ECO:0000256" key="3">
    <source>
        <dbReference type="ARBA" id="ARBA00022692"/>
    </source>
</evidence>
<protein>
    <submittedName>
        <fullName evidence="9">FtsX-like permease family protein</fullName>
    </submittedName>
</protein>
<feature type="transmembrane region" description="Helical" evidence="7">
    <location>
        <begin position="1039"/>
        <end position="1058"/>
    </location>
</feature>
<feature type="transmembrane region" description="Helical" evidence="7">
    <location>
        <begin position="555"/>
        <end position="573"/>
    </location>
</feature>
<feature type="transmembrane region" description="Helical" evidence="7">
    <location>
        <begin position="944"/>
        <end position="964"/>
    </location>
</feature>
<gene>
    <name evidence="9" type="ORF">WMO66_00855</name>
</gene>
<evidence type="ECO:0000259" key="8">
    <source>
        <dbReference type="Pfam" id="PF02687"/>
    </source>
</evidence>
<accession>A0ABV1G368</accession>
<feature type="transmembrane region" description="Helical" evidence="7">
    <location>
        <begin position="997"/>
        <end position="1019"/>
    </location>
</feature>
<feature type="domain" description="ABC3 transporter permease C-terminal" evidence="8">
    <location>
        <begin position="948"/>
        <end position="1063"/>
    </location>
</feature>
<dbReference type="InterPro" id="IPR038766">
    <property type="entry name" value="Membrane_comp_ABC_pdt"/>
</dbReference>
<keyword evidence="10" id="KW-1185">Reference proteome</keyword>
<evidence type="ECO:0000256" key="4">
    <source>
        <dbReference type="ARBA" id="ARBA00022989"/>
    </source>
</evidence>
<dbReference type="PANTHER" id="PTHR30287:SF1">
    <property type="entry name" value="INNER MEMBRANE PROTEIN"/>
    <property type="match status" value="1"/>
</dbReference>
<organism evidence="9 10">
    <name type="scientific">Faecousia intestinalis</name>
    <dbReference type="NCBI Taxonomy" id="3133167"/>
    <lineage>
        <taxon>Bacteria</taxon>
        <taxon>Bacillati</taxon>
        <taxon>Bacillota</taxon>
        <taxon>Clostridia</taxon>
        <taxon>Eubacteriales</taxon>
        <taxon>Oscillospiraceae</taxon>
        <taxon>Faecousia</taxon>
    </lineage>
</organism>
<proteinExistence type="predicted"/>
<comment type="subcellular location">
    <subcellularLocation>
        <location evidence="1">Cell membrane</location>
        <topology evidence="1">Multi-pass membrane protein</topology>
    </subcellularLocation>
</comment>
<evidence type="ECO:0000313" key="10">
    <source>
        <dbReference type="Proteomes" id="UP001491552"/>
    </source>
</evidence>
<keyword evidence="5 7" id="KW-0472">Membrane</keyword>
<evidence type="ECO:0000256" key="7">
    <source>
        <dbReference type="SAM" id="Phobius"/>
    </source>
</evidence>
<name>A0ABV1G368_9FIRM</name>
<feature type="transmembrane region" description="Helical" evidence="7">
    <location>
        <begin position="607"/>
        <end position="627"/>
    </location>
</feature>
<keyword evidence="3 7" id="KW-0812">Transmembrane</keyword>
<feature type="transmembrane region" description="Helical" evidence="7">
    <location>
        <begin position="647"/>
        <end position="666"/>
    </location>
</feature>
<reference evidence="9 10" key="1">
    <citation type="submission" date="2024-03" db="EMBL/GenBank/DDBJ databases">
        <title>Human intestinal bacterial collection.</title>
        <authorList>
            <person name="Pauvert C."/>
            <person name="Hitch T.C.A."/>
            <person name="Clavel T."/>
        </authorList>
    </citation>
    <scope>NUCLEOTIDE SEQUENCE [LARGE SCALE GENOMIC DNA]</scope>
    <source>
        <strain evidence="9 10">CLA-AA-H192</strain>
    </source>
</reference>
<feature type="coiled-coil region" evidence="6">
    <location>
        <begin position="242"/>
        <end position="365"/>
    </location>
</feature>